<gene>
    <name evidence="1" type="ORF">M513_06141</name>
    <name evidence="2" type="ORF">M514_06141</name>
</gene>
<sequence length="103" mass="11780">MPHVTMLSIWEDKKPNCLLFATYWCILNNGKDLNASNVLHVNKTPSVRELQSRASGIILLGEQWQRYDITTFVQQFVMKEIRTAEGSPALLTPRMILGICEMN</sequence>
<evidence type="ECO:0000313" key="3">
    <source>
        <dbReference type="Proteomes" id="UP000030764"/>
    </source>
</evidence>
<protein>
    <submittedName>
        <fullName evidence="2">Uncharacterized protein</fullName>
    </submittedName>
</protein>
<organism evidence="2">
    <name type="scientific">Trichuris suis</name>
    <name type="common">pig whipworm</name>
    <dbReference type="NCBI Taxonomy" id="68888"/>
    <lineage>
        <taxon>Eukaryota</taxon>
        <taxon>Metazoa</taxon>
        <taxon>Ecdysozoa</taxon>
        <taxon>Nematoda</taxon>
        <taxon>Enoplea</taxon>
        <taxon>Dorylaimia</taxon>
        <taxon>Trichinellida</taxon>
        <taxon>Trichuridae</taxon>
        <taxon>Trichuris</taxon>
    </lineage>
</organism>
<dbReference type="EMBL" id="KL363221">
    <property type="protein sequence ID" value="KFD53025.1"/>
    <property type="molecule type" value="Genomic_DNA"/>
</dbReference>
<accession>A0A085NK39</accession>
<keyword evidence="3" id="KW-1185">Reference proteome</keyword>
<reference evidence="2 3" key="1">
    <citation type="journal article" date="2014" name="Nat. Genet.">
        <title>Genome and transcriptome of the porcine whipworm Trichuris suis.</title>
        <authorList>
            <person name="Jex A.R."/>
            <person name="Nejsum P."/>
            <person name="Schwarz E.M."/>
            <person name="Hu L."/>
            <person name="Young N.D."/>
            <person name="Hall R.S."/>
            <person name="Korhonen P.K."/>
            <person name="Liao S."/>
            <person name="Thamsborg S."/>
            <person name="Xia J."/>
            <person name="Xu P."/>
            <person name="Wang S."/>
            <person name="Scheerlinck J.P."/>
            <person name="Hofmann A."/>
            <person name="Sternberg P.W."/>
            <person name="Wang J."/>
            <person name="Gasser R.B."/>
        </authorList>
    </citation>
    <scope>NUCLEOTIDE SEQUENCE [LARGE SCALE GENOMIC DNA]</scope>
    <source>
        <strain evidence="2">DCEP-RM93F</strain>
        <strain evidence="1">DCEP-RM93M</strain>
    </source>
</reference>
<dbReference type="Proteomes" id="UP000030758">
    <property type="component" value="Unassembled WGS sequence"/>
</dbReference>
<feature type="non-terminal residue" evidence="2">
    <location>
        <position position="103"/>
    </location>
</feature>
<dbReference type="AlphaFoldDB" id="A0A085NK39"/>
<name>A0A085NK39_9BILA</name>
<evidence type="ECO:0000313" key="2">
    <source>
        <dbReference type="EMBL" id="KFD69835.1"/>
    </source>
</evidence>
<proteinExistence type="predicted"/>
<evidence type="ECO:0000313" key="1">
    <source>
        <dbReference type="EMBL" id="KFD53025.1"/>
    </source>
</evidence>
<dbReference type="Proteomes" id="UP000030764">
    <property type="component" value="Unassembled WGS sequence"/>
</dbReference>
<dbReference type="EMBL" id="KL367492">
    <property type="protein sequence ID" value="KFD69835.1"/>
    <property type="molecule type" value="Genomic_DNA"/>
</dbReference>